<dbReference type="SMART" id="SM01117">
    <property type="entry name" value="Cyt-b5"/>
    <property type="match status" value="1"/>
</dbReference>
<dbReference type="WBParaSite" id="Csp11.Scaffold630.g17067.t1">
    <property type="protein sequence ID" value="Csp11.Scaffold630.g17067.t1"/>
    <property type="gene ID" value="Csp11.Scaffold630.g17067"/>
</dbReference>
<evidence type="ECO:0000256" key="4">
    <source>
        <dbReference type="ARBA" id="ARBA00022723"/>
    </source>
</evidence>
<dbReference type="PRINTS" id="PR00363">
    <property type="entry name" value="CYTOCHROMEB5"/>
</dbReference>
<name>A0A1I7UL75_9PELO</name>
<dbReference type="InterPro" id="IPR001199">
    <property type="entry name" value="Cyt_B5-like_heme/steroid-bd"/>
</dbReference>
<keyword evidence="4 8" id="KW-0479">Metal-binding</keyword>
<dbReference type="STRING" id="1561998.A0A1I7UL75"/>
<evidence type="ECO:0000313" key="11">
    <source>
        <dbReference type="WBParaSite" id="Csp11.Scaffold630.g17067.t1"/>
    </source>
</evidence>
<feature type="transmembrane region" description="Helical" evidence="8">
    <location>
        <begin position="123"/>
        <end position="141"/>
    </location>
</feature>
<feature type="domain" description="Cytochrome b5 heme-binding" evidence="9">
    <location>
        <begin position="4"/>
        <end position="83"/>
    </location>
</feature>
<evidence type="ECO:0000256" key="6">
    <source>
        <dbReference type="ARBA" id="ARBA00023136"/>
    </source>
</evidence>
<dbReference type="eggNOG" id="KOG0537">
    <property type="taxonomic scope" value="Eukaryota"/>
</dbReference>
<dbReference type="PROSITE" id="PS50255">
    <property type="entry name" value="CYTOCHROME_B5_2"/>
    <property type="match status" value="1"/>
</dbReference>
<dbReference type="GO" id="GO:0046872">
    <property type="term" value="F:metal ion binding"/>
    <property type="evidence" value="ECO:0007669"/>
    <property type="project" value="UniProtKB-UniRule"/>
</dbReference>
<dbReference type="InterPro" id="IPR050668">
    <property type="entry name" value="Cytochrome_b5"/>
</dbReference>
<dbReference type="GO" id="GO:0020037">
    <property type="term" value="F:heme binding"/>
    <property type="evidence" value="ECO:0007669"/>
    <property type="project" value="UniProtKB-UniRule"/>
</dbReference>
<keyword evidence="5 8" id="KW-0408">Iron</keyword>
<accession>A0A1I7UL75</accession>
<protein>
    <submittedName>
        <fullName evidence="11">Cytochrome b5 heme-binding domain-containing protein</fullName>
    </submittedName>
</protein>
<evidence type="ECO:0000256" key="7">
    <source>
        <dbReference type="ARBA" id="ARBA00038168"/>
    </source>
</evidence>
<keyword evidence="2 8" id="KW-0349">Heme</keyword>
<dbReference type="SUPFAM" id="SSF55856">
    <property type="entry name" value="Cytochrome b5-like heme/steroid binding domain"/>
    <property type="match status" value="1"/>
</dbReference>
<keyword evidence="10" id="KW-1185">Reference proteome</keyword>
<dbReference type="Pfam" id="PF00173">
    <property type="entry name" value="Cyt-b5"/>
    <property type="match status" value="1"/>
</dbReference>
<evidence type="ECO:0000256" key="3">
    <source>
        <dbReference type="ARBA" id="ARBA00022692"/>
    </source>
</evidence>
<evidence type="ECO:0000256" key="5">
    <source>
        <dbReference type="ARBA" id="ARBA00023004"/>
    </source>
</evidence>
<dbReference type="FunFam" id="3.10.120.10:FF:000002">
    <property type="entry name" value="Cytochrome b5 type B"/>
    <property type="match status" value="1"/>
</dbReference>
<dbReference type="PANTHER" id="PTHR19359:SF41">
    <property type="entry name" value="GEO08203P1"/>
    <property type="match status" value="1"/>
</dbReference>
<dbReference type="PROSITE" id="PS00191">
    <property type="entry name" value="CYTOCHROME_B5_1"/>
    <property type="match status" value="1"/>
</dbReference>
<dbReference type="PANTHER" id="PTHR19359">
    <property type="entry name" value="CYTOCHROME B5"/>
    <property type="match status" value="1"/>
</dbReference>
<dbReference type="InterPro" id="IPR036400">
    <property type="entry name" value="Cyt_B5-like_heme/steroid_sf"/>
</dbReference>
<dbReference type="AlphaFoldDB" id="A0A1I7UL75"/>
<comment type="similarity">
    <text evidence="7 8">Belongs to the cytochrome b5 family.</text>
</comment>
<keyword evidence="3 8" id="KW-0812">Transmembrane</keyword>
<evidence type="ECO:0000259" key="9">
    <source>
        <dbReference type="PROSITE" id="PS50255"/>
    </source>
</evidence>
<reference evidence="11" key="1">
    <citation type="submission" date="2016-11" db="UniProtKB">
        <authorList>
            <consortium name="WormBaseParasite"/>
        </authorList>
    </citation>
    <scope>IDENTIFICATION</scope>
</reference>
<comment type="subcellular location">
    <subcellularLocation>
        <location evidence="1">Membrane</location>
    </subcellularLocation>
</comment>
<keyword evidence="6 8" id="KW-0472">Membrane</keyword>
<dbReference type="GO" id="GO:0016020">
    <property type="term" value="C:membrane"/>
    <property type="evidence" value="ECO:0007669"/>
    <property type="project" value="UniProtKB-SubCell"/>
</dbReference>
<dbReference type="Proteomes" id="UP000095282">
    <property type="component" value="Unplaced"/>
</dbReference>
<keyword evidence="8" id="KW-1133">Transmembrane helix</keyword>
<evidence type="ECO:0000313" key="10">
    <source>
        <dbReference type="Proteomes" id="UP000095282"/>
    </source>
</evidence>
<evidence type="ECO:0000256" key="8">
    <source>
        <dbReference type="RuleBase" id="RU362121"/>
    </source>
</evidence>
<proteinExistence type="inferred from homology"/>
<dbReference type="InterPro" id="IPR018506">
    <property type="entry name" value="Cyt_B5_heme-BS"/>
</dbReference>
<evidence type="ECO:0000256" key="1">
    <source>
        <dbReference type="ARBA" id="ARBA00004370"/>
    </source>
</evidence>
<dbReference type="Gene3D" id="3.10.120.10">
    <property type="entry name" value="Cytochrome b5-like heme/steroid binding domain"/>
    <property type="match status" value="1"/>
</dbReference>
<organism evidence="10 11">
    <name type="scientific">Caenorhabditis tropicalis</name>
    <dbReference type="NCBI Taxonomy" id="1561998"/>
    <lineage>
        <taxon>Eukaryota</taxon>
        <taxon>Metazoa</taxon>
        <taxon>Ecdysozoa</taxon>
        <taxon>Nematoda</taxon>
        <taxon>Chromadorea</taxon>
        <taxon>Rhabditida</taxon>
        <taxon>Rhabditina</taxon>
        <taxon>Rhabditomorpha</taxon>
        <taxon>Rhabditoidea</taxon>
        <taxon>Rhabditidae</taxon>
        <taxon>Peloderinae</taxon>
        <taxon>Caenorhabditis</taxon>
    </lineage>
</organism>
<sequence length="142" mass="15583">MAELRVISLDEVAKHNNEGVEKSCWIIISGKVYDVTKFLNEHPGGEEVITQMAGKDATVGFLDVGHSKDAIEMTKEYLIGQLPESEISKTETTASKTAAPNGKGSSAFKDFTDIMTSPTWTNFLIPTAMGIVIYAIYKFIFN</sequence>
<evidence type="ECO:0000256" key="2">
    <source>
        <dbReference type="ARBA" id="ARBA00022617"/>
    </source>
</evidence>